<dbReference type="GO" id="GO:0005634">
    <property type="term" value="C:nucleus"/>
    <property type="evidence" value="ECO:0007669"/>
    <property type="project" value="UniProtKB-SubCell"/>
</dbReference>
<feature type="region of interest" description="Disordered" evidence="9">
    <location>
        <begin position="534"/>
        <end position="604"/>
    </location>
</feature>
<dbReference type="OMA" id="QAAPMYH"/>
<feature type="domain" description="RRM" evidence="10">
    <location>
        <begin position="17"/>
        <end position="95"/>
    </location>
</feature>
<feature type="compositionally biased region" description="Low complexity" evidence="9">
    <location>
        <begin position="487"/>
        <end position="499"/>
    </location>
</feature>
<evidence type="ECO:0000256" key="5">
    <source>
        <dbReference type="ARBA" id="ARBA00022990"/>
    </source>
</evidence>
<feature type="compositionally biased region" description="Polar residues" evidence="9">
    <location>
        <begin position="575"/>
        <end position="585"/>
    </location>
</feature>
<protein>
    <recommendedName>
        <fullName evidence="10">RRM domain-containing protein</fullName>
    </recommendedName>
</protein>
<dbReference type="GO" id="GO:0003729">
    <property type="term" value="F:mRNA binding"/>
    <property type="evidence" value="ECO:0007669"/>
    <property type="project" value="UniProtKB-ARBA"/>
</dbReference>
<dbReference type="GO" id="GO:0009845">
    <property type="term" value="P:seed germination"/>
    <property type="evidence" value="ECO:0007669"/>
    <property type="project" value="UniProtKB-ARBA"/>
</dbReference>
<dbReference type="PANTHER" id="PTHR15592">
    <property type="entry name" value="MATRIN 3/NUCLEAR PROTEIN 220-RELATED"/>
    <property type="match status" value="1"/>
</dbReference>
<evidence type="ECO:0000256" key="9">
    <source>
        <dbReference type="SAM" id="MobiDB-lite"/>
    </source>
</evidence>
<organism evidence="11 12">
    <name type="scientific">Quercus lobata</name>
    <name type="common">Valley oak</name>
    <dbReference type="NCBI Taxonomy" id="97700"/>
    <lineage>
        <taxon>Eukaryota</taxon>
        <taxon>Viridiplantae</taxon>
        <taxon>Streptophyta</taxon>
        <taxon>Embryophyta</taxon>
        <taxon>Tracheophyta</taxon>
        <taxon>Spermatophyta</taxon>
        <taxon>Magnoliopsida</taxon>
        <taxon>eudicotyledons</taxon>
        <taxon>Gunneridae</taxon>
        <taxon>Pentapetalae</taxon>
        <taxon>rosids</taxon>
        <taxon>fabids</taxon>
        <taxon>Fagales</taxon>
        <taxon>Fagaceae</taxon>
        <taxon>Quercus</taxon>
    </lineage>
</organism>
<dbReference type="GO" id="GO:0006417">
    <property type="term" value="P:regulation of translation"/>
    <property type="evidence" value="ECO:0007669"/>
    <property type="project" value="UniProtKB-ARBA"/>
</dbReference>
<dbReference type="Pfam" id="PF00076">
    <property type="entry name" value="RRM_1"/>
    <property type="match status" value="1"/>
</dbReference>
<dbReference type="InterPro" id="IPR034794">
    <property type="entry name" value="PTBPH1/PTBPH2_RRM3"/>
</dbReference>
<sequence>MSTSGQPQFRYTQTPSKVLHLRNLPWECTEEELIELCKPFGKIVNTKCNVGANRNQAFVEFGDLNQAISMVSYYASSSEPAQVRGKTVYIQYSNRHEIVNNKSPGDVPGNVLLVTIEGVEAGDVSIDVIHLHMLCWYFEKPKGVSRSDCTKVGLFGIIIMYVIHLSKVTHICTGVILHLFLIHLEFPFFCPVVSTPGPVFSAFGFVHKIATFEKAAGFQALIQFSDAETASAARNALNERSIPRYLLPEHVNSCHLRISYSAHTDLNIKFQSHRSRGLVKPGRQNTDVLSWPLICQILSPLSPLDFHHSLSGIMNLSVTKDYTNPYLPVNPTAIEGIVQPAVGPDGKKKELESNVLLASIENMQYAVTVDVLHTVFSAFGTVQKIAIFEKNGQTQALVQYPDVNTAAVAREALEGHCIYDGGYCKLHLSYSRHTDLNVKAYSDKSRDYTIPDISLLAAQQASALPAAQPVWQNPQAGPMYPGNDFTAPGAGPAQYPGGQVSPWDPSMQAGRPPFVSAPSTYPGQSYAASSVSSYASAPMPSSSSPHTPTSQIPSPGASMGLSPGVQANLRPGGVSSPSHLQQGVSPNVRPGGASPPGQPAYYGQ</sequence>
<dbReference type="CDD" id="cd12686">
    <property type="entry name" value="RRM1_PTBPH1_PTBPH2"/>
    <property type="match status" value="1"/>
</dbReference>
<dbReference type="Gene3D" id="3.30.70.330">
    <property type="match status" value="3"/>
</dbReference>
<accession>A0A7N2L112</accession>
<feature type="compositionally biased region" description="Low complexity" evidence="9">
    <location>
        <begin position="534"/>
        <end position="555"/>
    </location>
</feature>
<keyword evidence="5" id="KW-0007">Acetylation</keyword>
<feature type="region of interest" description="Disordered" evidence="9">
    <location>
        <begin position="474"/>
        <end position="522"/>
    </location>
</feature>
<dbReference type="SUPFAM" id="SSF54928">
    <property type="entry name" value="RNA-binding domain, RBD"/>
    <property type="match status" value="3"/>
</dbReference>
<evidence type="ECO:0000259" key="10">
    <source>
        <dbReference type="PROSITE" id="PS50102"/>
    </source>
</evidence>
<dbReference type="SMART" id="SM00360">
    <property type="entry name" value="RRM"/>
    <property type="match status" value="2"/>
</dbReference>
<dbReference type="GO" id="GO:0000381">
    <property type="term" value="P:regulation of alternative mRNA splicing, via spliceosome"/>
    <property type="evidence" value="ECO:0007669"/>
    <property type="project" value="UniProtKB-ARBA"/>
</dbReference>
<comment type="function">
    <text evidence="7">Plays a role in pre-mRNA splicing. Binds to the polypyrimidine tract of introns. May promote the binding of U2 snRNP to pre-mRNA.</text>
</comment>
<dbReference type="InParanoid" id="A0A7N2L112"/>
<reference evidence="12" key="1">
    <citation type="journal article" date="2016" name="G3 (Bethesda)">
        <title>First Draft Assembly and Annotation of the Genome of a California Endemic Oak Quercus lobata Nee (Fagaceae).</title>
        <authorList>
            <person name="Sork V.L."/>
            <person name="Fitz-Gibbon S.T."/>
            <person name="Puiu D."/>
            <person name="Crepeau M."/>
            <person name="Gugger P.F."/>
            <person name="Sherman R."/>
            <person name="Stevens K."/>
            <person name="Langley C.H."/>
            <person name="Pellegrini M."/>
            <person name="Salzberg S.L."/>
        </authorList>
    </citation>
    <scope>NUCLEOTIDE SEQUENCE [LARGE SCALE GENOMIC DNA]</scope>
    <source>
        <strain evidence="12">cv. SW786</strain>
    </source>
</reference>
<dbReference type="InterPro" id="IPR035979">
    <property type="entry name" value="RBD_domain_sf"/>
</dbReference>
<evidence type="ECO:0000256" key="8">
    <source>
        <dbReference type="PROSITE-ProRule" id="PRU00176"/>
    </source>
</evidence>
<evidence type="ECO:0000256" key="1">
    <source>
        <dbReference type="ARBA" id="ARBA00004123"/>
    </source>
</evidence>
<dbReference type="FunCoup" id="A0A7N2L112">
    <property type="interactions" value="1132"/>
</dbReference>
<evidence type="ECO:0000256" key="2">
    <source>
        <dbReference type="ARBA" id="ARBA00022664"/>
    </source>
</evidence>
<proteinExistence type="predicted"/>
<dbReference type="FunFam" id="3.30.70.330:FF:000324">
    <property type="entry name" value="Polypyrimidine tract-binding protein-like 2"/>
    <property type="match status" value="1"/>
</dbReference>
<keyword evidence="2" id="KW-0507">mRNA processing</keyword>
<dbReference type="Gramene" id="QL02p082558:mrna">
    <property type="protein sequence ID" value="QL02p082558:mrna"/>
    <property type="gene ID" value="QL02p082558"/>
</dbReference>
<name>A0A7N2L112_QUELO</name>
<comment type="subcellular location">
    <subcellularLocation>
        <location evidence="1">Nucleus</location>
    </subcellularLocation>
</comment>
<dbReference type="CDD" id="cd12690">
    <property type="entry name" value="RRM3_PTBPH1_PTBPH2"/>
    <property type="match status" value="1"/>
</dbReference>
<evidence type="ECO:0000256" key="3">
    <source>
        <dbReference type="ARBA" id="ARBA00022737"/>
    </source>
</evidence>
<evidence type="ECO:0000256" key="7">
    <source>
        <dbReference type="ARBA" id="ARBA00056336"/>
    </source>
</evidence>
<keyword evidence="12" id="KW-1185">Reference proteome</keyword>
<keyword evidence="3" id="KW-0677">Repeat</keyword>
<dbReference type="Pfam" id="PF11835">
    <property type="entry name" value="RRM_8"/>
    <property type="match status" value="1"/>
</dbReference>
<dbReference type="InterPro" id="IPR021790">
    <property type="entry name" value="PTBP1-like_RRM2"/>
</dbReference>
<feature type="domain" description="RRM" evidence="10">
    <location>
        <begin position="353"/>
        <end position="433"/>
    </location>
</feature>
<dbReference type="GO" id="GO:0006397">
    <property type="term" value="P:mRNA processing"/>
    <property type="evidence" value="ECO:0007669"/>
    <property type="project" value="UniProtKB-KW"/>
</dbReference>
<reference evidence="11" key="2">
    <citation type="submission" date="2021-01" db="UniProtKB">
        <authorList>
            <consortium name="EnsemblPlants"/>
        </authorList>
    </citation>
    <scope>IDENTIFICATION</scope>
</reference>
<evidence type="ECO:0000256" key="6">
    <source>
        <dbReference type="ARBA" id="ARBA00023242"/>
    </source>
</evidence>
<dbReference type="PROSITE" id="PS50102">
    <property type="entry name" value="RRM"/>
    <property type="match status" value="2"/>
</dbReference>
<dbReference type="Proteomes" id="UP000594261">
    <property type="component" value="Chromosome 2"/>
</dbReference>
<dbReference type="EnsemblPlants" id="QL02p082558:mrna">
    <property type="protein sequence ID" value="QL02p082558:mrna"/>
    <property type="gene ID" value="QL02p082558"/>
</dbReference>
<dbReference type="AlphaFoldDB" id="A0A7N2L112"/>
<dbReference type="InterPro" id="IPR034792">
    <property type="entry name" value="PTBPH1/PTBPH2_RRM1"/>
</dbReference>
<evidence type="ECO:0000256" key="4">
    <source>
        <dbReference type="ARBA" id="ARBA00022884"/>
    </source>
</evidence>
<keyword evidence="4 8" id="KW-0694">RNA-binding</keyword>
<evidence type="ECO:0000313" key="12">
    <source>
        <dbReference type="Proteomes" id="UP000594261"/>
    </source>
</evidence>
<dbReference type="GO" id="GO:0000932">
    <property type="term" value="C:P-body"/>
    <property type="evidence" value="ECO:0007669"/>
    <property type="project" value="UniProtKB-ARBA"/>
</dbReference>
<dbReference type="FunFam" id="3.30.70.330:FF:000260">
    <property type="entry name" value="Polypyrimidine tract-binding protein homolog 2"/>
    <property type="match status" value="1"/>
</dbReference>
<dbReference type="InterPro" id="IPR012677">
    <property type="entry name" value="Nucleotide-bd_a/b_plait_sf"/>
</dbReference>
<evidence type="ECO:0000313" key="11">
    <source>
        <dbReference type="EnsemblPlants" id="QL02p082558:mrna"/>
    </source>
</evidence>
<dbReference type="InterPro" id="IPR000504">
    <property type="entry name" value="RRM_dom"/>
</dbReference>
<keyword evidence="6" id="KW-0539">Nucleus</keyword>